<proteinExistence type="inferred from homology"/>
<evidence type="ECO:0000259" key="6">
    <source>
        <dbReference type="Pfam" id="PF04048"/>
    </source>
</evidence>
<feature type="domain" description="Exocyst complex component Sec8 middle helical bundle" evidence="7">
    <location>
        <begin position="300"/>
        <end position="538"/>
    </location>
</feature>
<dbReference type="OrthoDB" id="272977at2759"/>
<evidence type="ECO:0000256" key="1">
    <source>
        <dbReference type="ARBA" id="ARBA00022448"/>
    </source>
</evidence>
<reference evidence="8 9" key="1">
    <citation type="submission" date="2020-07" db="EMBL/GenBank/DDBJ databases">
        <title>The yeast mating-type switching endonuclease HO is a domesticated member of an unorthodox homing genetic element family.</title>
        <authorList>
            <person name="Coughlan A.Y."/>
            <person name="Lombardi L."/>
            <person name="Braun-Galleani S."/>
            <person name="Martos A.R."/>
            <person name="Galeote V."/>
            <person name="Bigey F."/>
            <person name="Dequin S."/>
            <person name="Byrne K.P."/>
            <person name="Wolfe K.H."/>
        </authorList>
    </citation>
    <scope>NUCLEOTIDE SEQUENCE [LARGE SCALE GENOMIC DNA]</scope>
    <source>
        <strain evidence="8 9">NRRL Y-6702</strain>
    </source>
</reference>
<dbReference type="InterPro" id="IPR048630">
    <property type="entry name" value="Sec8_M"/>
</dbReference>
<evidence type="ECO:0000256" key="5">
    <source>
        <dbReference type="SAM" id="MobiDB-lite"/>
    </source>
</evidence>
<evidence type="ECO:0000259" key="7">
    <source>
        <dbReference type="Pfam" id="PF20652"/>
    </source>
</evidence>
<dbReference type="GO" id="GO:0006612">
    <property type="term" value="P:protein targeting to membrane"/>
    <property type="evidence" value="ECO:0007669"/>
    <property type="project" value="UniProtKB-UniRule"/>
</dbReference>
<comment type="function">
    <text evidence="4">Component of the exocyst complex involved in the docking of exocytic vesicles with fusion sites on the plasma membrane.</text>
</comment>
<name>A0A7H9AVJ6_ZYGMR</name>
<dbReference type="GO" id="GO:0000145">
    <property type="term" value="C:exocyst"/>
    <property type="evidence" value="ECO:0007669"/>
    <property type="project" value="UniProtKB-UniRule"/>
</dbReference>
<keyword evidence="1 4" id="KW-0813">Transport</keyword>
<evidence type="ECO:0000256" key="2">
    <source>
        <dbReference type="ARBA" id="ARBA00022483"/>
    </source>
</evidence>
<dbReference type="GO" id="GO:0015031">
    <property type="term" value="P:protein transport"/>
    <property type="evidence" value="ECO:0007669"/>
    <property type="project" value="UniProtKB-KW"/>
</dbReference>
<dbReference type="Pfam" id="PF04048">
    <property type="entry name" value="Sec8_N"/>
    <property type="match status" value="1"/>
</dbReference>
<dbReference type="Proteomes" id="UP000509704">
    <property type="component" value="Chromosome 1"/>
</dbReference>
<dbReference type="AlphaFoldDB" id="A0A7H9AVJ6"/>
<gene>
    <name evidence="8" type="ORF">HG535_0A02430</name>
</gene>
<comment type="similarity">
    <text evidence="4">Belongs to the SEC8 family.</text>
</comment>
<dbReference type="InterPro" id="IPR007191">
    <property type="entry name" value="Sec8_exocyst_N"/>
</dbReference>
<dbReference type="InterPro" id="IPR039682">
    <property type="entry name" value="Sec8/EXOC4"/>
</dbReference>
<dbReference type="EMBL" id="CP058604">
    <property type="protein sequence ID" value="QLG70305.1"/>
    <property type="molecule type" value="Genomic_DNA"/>
</dbReference>
<feature type="domain" description="Exocyst complex component Sec8 N-terminal" evidence="6">
    <location>
        <begin position="34"/>
        <end position="173"/>
    </location>
</feature>
<dbReference type="KEGG" id="zmk:HG535_0A02430"/>
<sequence>MNHLGVPKGRRRGLSVNSVSDAQQRARNTALNSLQDDLSHVESQWNRILTENSNPLELALAFLDDTSVGLGHRYEDFRQLKTRIGYDLKEAVNEHFQVLNTTVASYSIAVESITNAQDNIVQLKTQIADANKNITMEKGNLRVLNEKSKVQSEMVEILSAIEYLMQLPEKVEDHIRNSDYKDAQKLLARGFLSANTHNLWSLETLQILKQQLEMQEHVLFNTLIEEIHTIVYSKAGLKSSEGTMLEDIGQSWEGFTSLENYIYNVVNVDVSKQSRIMSNRLTKFLDILKAPGYKETTSIPKDDDFGRIFFLLSILHDINQLPNALSILTDRAKEEFHNIIIKCTEEIRMNHPSMLKMALNLTEDSNFGISAKDALSVVIRKCFFRIFVKLLIAAQGHRIVFETVSTLLPSTDASKIYRFDLVWPKLLDEIETLISRYLKNSVLSNDVDVRYGNTSISTSSKKKHSPLFVLQNNIKDSSAAVDHTNELKALLKDIFPGINISTNAELESIYVEEESFEQEESLIAPSVFNMKVLLEPLLIFCQSASDLIPLEFSTRTQSSMNFFVDYMDQSFLPELKMTLSHLFASKIEATNPYTLELTEENKYICKPAADFKNLLYKLLYVMNTTHIFRKKICSLLLDFLDKFHNYYLNLFKTLFGTNHSISGKKIITIWLEDKKIMEMENQILNEDFSVALKEARALISHCPDFFREENSLQKDDLLNIVTVDAVELFLSTSFWILEWLPSLKKLVTPSLEPNGVYDADHLKDTWSFFESSDLTNMDKMAAPKISMDVDSSEKFDEIVVGFSSLKNRLLSAIRFDIRARCLYHIGSLFQNTRSWNADVDSAELDEHISSLLHDLKMLENKYRQQFPPPILDAVFTGIDKLNNLALLGGMHSIRVLNKNGIKKILKNVSVLQHTCRNILSDPSNVDMSDAMNLYSLCGSDESTFFKQIEAGNLFLCSKDDLKVILRLQFSEELQKQLKRSSDSSKRVNSLPLNSKKYHDAVKKLETLQLQ</sequence>
<feature type="region of interest" description="Disordered" evidence="5">
    <location>
        <begin position="1"/>
        <end position="21"/>
    </location>
</feature>
<dbReference type="GO" id="GO:0006893">
    <property type="term" value="P:Golgi to plasma membrane transport"/>
    <property type="evidence" value="ECO:0007669"/>
    <property type="project" value="TreeGrafter"/>
</dbReference>
<keyword evidence="3 4" id="KW-0653">Protein transport</keyword>
<evidence type="ECO:0000313" key="9">
    <source>
        <dbReference type="Proteomes" id="UP000509704"/>
    </source>
</evidence>
<evidence type="ECO:0000256" key="4">
    <source>
        <dbReference type="RuleBase" id="RU367079"/>
    </source>
</evidence>
<dbReference type="GeneID" id="59233941"/>
<evidence type="ECO:0000256" key="3">
    <source>
        <dbReference type="ARBA" id="ARBA00022927"/>
    </source>
</evidence>
<evidence type="ECO:0000313" key="8">
    <source>
        <dbReference type="EMBL" id="QLG70305.1"/>
    </source>
</evidence>
<dbReference type="PANTHER" id="PTHR14146">
    <property type="entry name" value="EXOCYST COMPLEX COMPONENT 4"/>
    <property type="match status" value="1"/>
</dbReference>
<dbReference type="GO" id="GO:0090522">
    <property type="term" value="P:vesicle tethering involved in exocytosis"/>
    <property type="evidence" value="ECO:0007669"/>
    <property type="project" value="UniProtKB-UniRule"/>
</dbReference>
<dbReference type="GO" id="GO:0006904">
    <property type="term" value="P:vesicle docking involved in exocytosis"/>
    <property type="evidence" value="ECO:0007669"/>
    <property type="project" value="InterPro"/>
</dbReference>
<keyword evidence="9" id="KW-1185">Reference proteome</keyword>
<protein>
    <recommendedName>
        <fullName evidence="4">Exocyst complex component Sec8</fullName>
    </recommendedName>
</protein>
<dbReference type="PANTHER" id="PTHR14146:SF0">
    <property type="entry name" value="EXOCYST COMPLEX COMPONENT 4"/>
    <property type="match status" value="1"/>
</dbReference>
<keyword evidence="2 4" id="KW-0268">Exocytosis</keyword>
<dbReference type="RefSeq" id="XP_037142033.1">
    <property type="nucleotide sequence ID" value="XM_037286138.1"/>
</dbReference>
<organism evidence="8 9">
    <name type="scientific">Zygotorulaspora mrakii</name>
    <name type="common">Zygosaccharomyces mrakii</name>
    <dbReference type="NCBI Taxonomy" id="42260"/>
    <lineage>
        <taxon>Eukaryota</taxon>
        <taxon>Fungi</taxon>
        <taxon>Dikarya</taxon>
        <taxon>Ascomycota</taxon>
        <taxon>Saccharomycotina</taxon>
        <taxon>Saccharomycetes</taxon>
        <taxon>Saccharomycetales</taxon>
        <taxon>Saccharomycetaceae</taxon>
        <taxon>Zygotorulaspora</taxon>
    </lineage>
</organism>
<accession>A0A7H9AVJ6</accession>
<dbReference type="Pfam" id="PF20652">
    <property type="entry name" value="Sec8_C"/>
    <property type="match status" value="1"/>
</dbReference>